<reference evidence="1 2" key="1">
    <citation type="journal article" date="2019" name="Int. J. Syst. Evol. Microbiol.">
        <title>The Global Catalogue of Microorganisms (GCM) 10K type strain sequencing project: providing services to taxonomists for standard genome sequencing and annotation.</title>
        <authorList>
            <consortium name="The Broad Institute Genomics Platform"/>
            <consortium name="The Broad Institute Genome Sequencing Center for Infectious Disease"/>
            <person name="Wu L."/>
            <person name="Ma J."/>
        </authorList>
    </citation>
    <scope>NUCLEOTIDE SEQUENCE [LARGE SCALE GENOMIC DNA]</scope>
    <source>
        <strain evidence="1 2">JCM 13929</strain>
    </source>
</reference>
<evidence type="ECO:0000313" key="1">
    <source>
        <dbReference type="EMBL" id="GAA1641347.1"/>
    </source>
</evidence>
<accession>A0ABN2FEE1</accession>
<sequence length="80" mass="8850">MSVNKIIWVKPFNPENHNVETEGRAGRCGWHGTNEGTPCGEPPYASVKFNYADFQPVYSACARALRKISEDNGFPIPPSP</sequence>
<comment type="caution">
    <text evidence="1">The sequence shown here is derived from an EMBL/GenBank/DDBJ whole genome shotgun (WGS) entry which is preliminary data.</text>
</comment>
<keyword evidence="2" id="KW-1185">Reference proteome</keyword>
<organism evidence="1 2">
    <name type="scientific">Nonomuraea maheshkhaliensis</name>
    <dbReference type="NCBI Taxonomy" id="419590"/>
    <lineage>
        <taxon>Bacteria</taxon>
        <taxon>Bacillati</taxon>
        <taxon>Actinomycetota</taxon>
        <taxon>Actinomycetes</taxon>
        <taxon>Streptosporangiales</taxon>
        <taxon>Streptosporangiaceae</taxon>
        <taxon>Nonomuraea</taxon>
    </lineage>
</organism>
<gene>
    <name evidence="1" type="ORF">GCM10009733_042980</name>
</gene>
<dbReference type="EMBL" id="BAAAMU010000029">
    <property type="protein sequence ID" value="GAA1641347.1"/>
    <property type="molecule type" value="Genomic_DNA"/>
</dbReference>
<name>A0ABN2FEE1_9ACTN</name>
<dbReference type="RefSeq" id="WP_346107254.1">
    <property type="nucleotide sequence ID" value="NZ_BAAAMU010000029.1"/>
</dbReference>
<protein>
    <submittedName>
        <fullName evidence="1">Uncharacterized protein</fullName>
    </submittedName>
</protein>
<proteinExistence type="predicted"/>
<dbReference type="Proteomes" id="UP001500064">
    <property type="component" value="Unassembled WGS sequence"/>
</dbReference>
<evidence type="ECO:0000313" key="2">
    <source>
        <dbReference type="Proteomes" id="UP001500064"/>
    </source>
</evidence>